<gene>
    <name evidence="3" type="ORF">KV112_13600</name>
</gene>
<dbReference type="EMBL" id="JAYJJT010000014">
    <property type="protein sequence ID" value="MEB3050760.1"/>
    <property type="molecule type" value="Genomic_DNA"/>
</dbReference>
<sequence length="120" mass="12701">MILAHRSHLLLAGLSIAATALWAPAAAVADPAPGCTAADFANIAASVAAQTSGYLYAHPDLNAFYTDLHNQPDDQVPTAVRTYFDANPQAHTDLLGIRQPLTDFRARCGVTQPDQPLLGH</sequence>
<accession>A0ABU5YLI0</accession>
<proteinExistence type="predicted"/>
<dbReference type="Proteomes" id="UP001299046">
    <property type="component" value="Unassembled WGS sequence"/>
</dbReference>
<evidence type="ECO:0000256" key="1">
    <source>
        <dbReference type="SAM" id="SignalP"/>
    </source>
</evidence>
<evidence type="ECO:0000313" key="4">
    <source>
        <dbReference type="Proteomes" id="UP001299046"/>
    </source>
</evidence>
<dbReference type="RefSeq" id="WP_224864737.1">
    <property type="nucleotide sequence ID" value="NZ_JAYJJT010000014.1"/>
</dbReference>
<dbReference type="InterPro" id="IPR038378">
    <property type="entry name" value="MHB_sf"/>
</dbReference>
<dbReference type="InterPro" id="IPR032407">
    <property type="entry name" value="MHB"/>
</dbReference>
<dbReference type="Gene3D" id="1.20.20.20">
    <property type="entry name" value="Haemophore, haem-binding domain"/>
    <property type="match status" value="1"/>
</dbReference>
<evidence type="ECO:0000259" key="2">
    <source>
        <dbReference type="Pfam" id="PF16525"/>
    </source>
</evidence>
<feature type="chain" id="PRO_5045293221" evidence="1">
    <location>
        <begin position="30"/>
        <end position="120"/>
    </location>
</feature>
<name>A0ABU5YLI0_9MYCO</name>
<keyword evidence="1" id="KW-0732">Signal</keyword>
<comment type="caution">
    <text evidence="3">The sequence shown here is derived from an EMBL/GenBank/DDBJ whole genome shotgun (WGS) entry which is preliminary data.</text>
</comment>
<protein>
    <submittedName>
        <fullName evidence="3">Heme-binding protein</fullName>
    </submittedName>
</protein>
<dbReference type="NCBIfam" id="TIGR04529">
    <property type="entry name" value="MTB_hemophore"/>
    <property type="match status" value="1"/>
</dbReference>
<organism evidence="3 4">
    <name type="scientific">[Mycobacterium] zoologicum</name>
    <dbReference type="NCBI Taxonomy" id="2872311"/>
    <lineage>
        <taxon>Bacteria</taxon>
        <taxon>Bacillati</taxon>
        <taxon>Actinomycetota</taxon>
        <taxon>Actinomycetes</taxon>
        <taxon>Mycobacteriales</taxon>
        <taxon>Mycobacteriaceae</taxon>
        <taxon>Mycolicibacter</taxon>
    </lineage>
</organism>
<feature type="domain" description="Haemophore haem-binding" evidence="2">
    <location>
        <begin position="33"/>
        <end position="109"/>
    </location>
</feature>
<dbReference type="Pfam" id="PF16525">
    <property type="entry name" value="MHB"/>
    <property type="match status" value="1"/>
</dbReference>
<feature type="signal peptide" evidence="1">
    <location>
        <begin position="1"/>
        <end position="29"/>
    </location>
</feature>
<reference evidence="3 4" key="1">
    <citation type="submission" date="2023-12" db="EMBL/GenBank/DDBJ databases">
        <title>Description of new species of Mycobacterium terrae complex isolated from sewage at the Sao Paulo Zoological Park Foundation in Brazil.</title>
        <authorList>
            <person name="Romagnoli C.L."/>
            <person name="Conceicao E.C."/>
            <person name="Machado E."/>
            <person name="Barreto L.B.P.F."/>
            <person name="Sharma A."/>
            <person name="Silva N.M."/>
            <person name="Marques L.E."/>
            <person name="Juliana M.A."/>
            <person name="Lourenco M.C.S."/>
            <person name="Digiampietri L.A."/>
            <person name="Suffys P.N."/>
            <person name="Viana-Niero C."/>
        </authorList>
    </citation>
    <scope>NUCLEOTIDE SEQUENCE [LARGE SCALE GENOMIC DNA]</scope>
    <source>
        <strain evidence="3 4">MYC123</strain>
    </source>
</reference>
<keyword evidence="4" id="KW-1185">Reference proteome</keyword>
<evidence type="ECO:0000313" key="3">
    <source>
        <dbReference type="EMBL" id="MEB3050760.1"/>
    </source>
</evidence>